<protein>
    <recommendedName>
        <fullName evidence="3">Homeodomain phBC6A51-type domain-containing protein</fullName>
    </recommendedName>
</protein>
<accession>A0ABU7TZC9</accession>
<reference evidence="1 2" key="1">
    <citation type="submission" date="2023-10" db="EMBL/GenBank/DDBJ databases">
        <title>Sorlinia euscelidii gen. nov., sp. nov., an acetic acid bacteria isolated from the gut of Euscelidius variegatus emitter.</title>
        <authorList>
            <person name="Michoud G."/>
            <person name="Marasco R."/>
            <person name="Seferji K."/>
            <person name="Gonella E."/>
            <person name="Garuglieri E."/>
            <person name="Alma A."/>
            <person name="Mapelli F."/>
            <person name="Borin S."/>
            <person name="Daffonchio D."/>
            <person name="Crotti E."/>
        </authorList>
    </citation>
    <scope>NUCLEOTIDE SEQUENCE [LARGE SCALE GENOMIC DNA]</scope>
    <source>
        <strain evidence="1 2">EV16P</strain>
    </source>
</reference>
<proteinExistence type="predicted"/>
<evidence type="ECO:0008006" key="3">
    <source>
        <dbReference type="Google" id="ProtNLM"/>
    </source>
</evidence>
<evidence type="ECO:0000313" key="2">
    <source>
        <dbReference type="Proteomes" id="UP001312908"/>
    </source>
</evidence>
<dbReference type="Proteomes" id="UP001312908">
    <property type="component" value="Unassembled WGS sequence"/>
</dbReference>
<dbReference type="EMBL" id="JAWJZY010000001">
    <property type="protein sequence ID" value="MEE8657905.1"/>
    <property type="molecule type" value="Genomic_DNA"/>
</dbReference>
<gene>
    <name evidence="1" type="ORF">DOFOFD_02595</name>
</gene>
<evidence type="ECO:0000313" key="1">
    <source>
        <dbReference type="EMBL" id="MEE8657905.1"/>
    </source>
</evidence>
<comment type="caution">
    <text evidence="1">The sequence shown here is derived from an EMBL/GenBank/DDBJ whole genome shotgun (WGS) entry which is preliminary data.</text>
</comment>
<keyword evidence="2" id="KW-1185">Reference proteome</keyword>
<name>A0ABU7TZC9_9PROT</name>
<sequence length="80" mass="9128">MVMKGVKFTPRQVRIQFMKKKFLEQIAKSANISEAARVAGIDRGTAYNWRQADPDFNAKWEKILEHTDAAPEEICSEAES</sequence>
<organism evidence="1 2">
    <name type="scientific">Sorlinia euscelidii</name>
    <dbReference type="NCBI Taxonomy" id="3081148"/>
    <lineage>
        <taxon>Bacteria</taxon>
        <taxon>Pseudomonadati</taxon>
        <taxon>Pseudomonadota</taxon>
        <taxon>Alphaproteobacteria</taxon>
        <taxon>Acetobacterales</taxon>
        <taxon>Acetobacteraceae</taxon>
        <taxon>Sorlinia</taxon>
    </lineage>
</organism>